<feature type="domain" description="Orn/Lys/Arg decarboxylases family 1 pyridoxal-P attachment site" evidence="6">
    <location>
        <begin position="132"/>
        <end position="247"/>
    </location>
</feature>
<dbReference type="SUPFAM" id="SSF53383">
    <property type="entry name" value="PLP-dependent transferases"/>
    <property type="match status" value="1"/>
</dbReference>
<dbReference type="Proteomes" id="UP000315103">
    <property type="component" value="Unassembled WGS sequence"/>
</dbReference>
<dbReference type="EMBL" id="VMSJ01000005">
    <property type="protein sequence ID" value="TVT27121.1"/>
    <property type="molecule type" value="Genomic_DNA"/>
</dbReference>
<dbReference type="PANTHER" id="PTHR43277">
    <property type="entry name" value="ARGININE DECARBOXYLASE"/>
    <property type="match status" value="1"/>
</dbReference>
<gene>
    <name evidence="8" type="ORF">FO441_10380</name>
</gene>
<organism evidence="8 9">
    <name type="scientific">Salinicoccus cyprini</name>
    <dbReference type="NCBI Taxonomy" id="2493691"/>
    <lineage>
        <taxon>Bacteria</taxon>
        <taxon>Bacillati</taxon>
        <taxon>Bacillota</taxon>
        <taxon>Bacilli</taxon>
        <taxon>Bacillales</taxon>
        <taxon>Staphylococcaceae</taxon>
        <taxon>Salinicoccus</taxon>
    </lineage>
</organism>
<feature type="domain" description="Orn/Lys/Arg decarboxylase C-terminal" evidence="7">
    <location>
        <begin position="352"/>
        <end position="395"/>
    </location>
</feature>
<dbReference type="PANTHER" id="PTHR43277:SF3">
    <property type="entry name" value="DECARBOXYLASE, PUTATIVE-RELATED"/>
    <property type="match status" value="1"/>
</dbReference>
<proteinExistence type="inferred from homology"/>
<dbReference type="GO" id="GO:0016831">
    <property type="term" value="F:carboxy-lyase activity"/>
    <property type="evidence" value="ECO:0007669"/>
    <property type="project" value="UniProtKB-KW"/>
</dbReference>
<name>A0A558AS88_9STAP</name>
<dbReference type="InterPro" id="IPR000310">
    <property type="entry name" value="Orn/Lys/Arg_deCO2ase_major_dom"/>
</dbReference>
<dbReference type="Pfam" id="PF03711">
    <property type="entry name" value="OKR_DC_1_C"/>
    <property type="match status" value="1"/>
</dbReference>
<dbReference type="AlphaFoldDB" id="A0A558AS88"/>
<dbReference type="InterPro" id="IPR015424">
    <property type="entry name" value="PyrdxlP-dep_Trfase"/>
</dbReference>
<evidence type="ECO:0008006" key="10">
    <source>
        <dbReference type="Google" id="ProtNLM"/>
    </source>
</evidence>
<dbReference type="Gene3D" id="3.40.640.10">
    <property type="entry name" value="Type I PLP-dependent aspartate aminotransferase-like (Major domain)"/>
    <property type="match status" value="1"/>
</dbReference>
<evidence type="ECO:0000259" key="6">
    <source>
        <dbReference type="Pfam" id="PF01276"/>
    </source>
</evidence>
<dbReference type="InterPro" id="IPR052357">
    <property type="entry name" value="Orn_Lys_Arg_decarboxylase-I"/>
</dbReference>
<evidence type="ECO:0000256" key="3">
    <source>
        <dbReference type="ARBA" id="ARBA00022793"/>
    </source>
</evidence>
<reference evidence="8 9" key="1">
    <citation type="submission" date="2019-07" db="EMBL/GenBank/DDBJ databases">
        <title>Salinicoccus cyprini sp. nov., isolated from gastro-intestinal tract of mirror carp, Cyprinus carpio var. specularis, collected from Gobind Sagar Reservoir, Himachal Pradesh, India.</title>
        <authorList>
            <person name="Talwar C."/>
            <person name="Singh A.K."/>
            <person name="Lal R."/>
            <person name="Negi R.K."/>
        </authorList>
    </citation>
    <scope>NUCLEOTIDE SEQUENCE [LARGE SCALE GENOMIC DNA]</scope>
    <source>
        <strain evidence="8 9">CT19</strain>
    </source>
</reference>
<accession>A0A558AS88</accession>
<evidence type="ECO:0000256" key="2">
    <source>
        <dbReference type="ARBA" id="ARBA00010671"/>
    </source>
</evidence>
<dbReference type="InterPro" id="IPR008286">
    <property type="entry name" value="Prn/Lys/Arg_de-COase_C"/>
</dbReference>
<comment type="caution">
    <text evidence="8">The sequence shown here is derived from an EMBL/GenBank/DDBJ whole genome shotgun (WGS) entry which is preliminary data.</text>
</comment>
<comment type="cofactor">
    <cofactor evidence="1">
        <name>pyridoxal 5'-phosphate</name>
        <dbReference type="ChEBI" id="CHEBI:597326"/>
    </cofactor>
</comment>
<evidence type="ECO:0000313" key="8">
    <source>
        <dbReference type="EMBL" id="TVT27121.1"/>
    </source>
</evidence>
<dbReference type="InterPro" id="IPR015421">
    <property type="entry name" value="PyrdxlP-dep_Trfase_major"/>
</dbReference>
<comment type="similarity">
    <text evidence="2">Belongs to the Orn/Lys/Arg decarboxylase class-I family.</text>
</comment>
<keyword evidence="4" id="KW-0663">Pyridoxal phosphate</keyword>
<dbReference type="OrthoDB" id="9815233at2"/>
<protein>
    <recommendedName>
        <fullName evidence="10">Aminotransferase class I/II-fold pyridoxal phosphate-dependent enzyme</fullName>
    </recommendedName>
</protein>
<evidence type="ECO:0000259" key="7">
    <source>
        <dbReference type="Pfam" id="PF03711"/>
    </source>
</evidence>
<keyword evidence="5" id="KW-0456">Lyase</keyword>
<dbReference type="SUPFAM" id="SSF55904">
    <property type="entry name" value="Ornithine decarboxylase C-terminal domain"/>
    <property type="match status" value="1"/>
</dbReference>
<sequence length="415" mass="46910">MELYRKITGMLDDESISMHVPGHKNNTIGALSDIDWRYDMTEIEGLDDLHEPSGVLQRLNDRLSMKYKGYTAQMMVNGTTNGILATVYALSKLHERFIIIEGAHKSVYHALDLAAAYHKSITLGECASFPFEKGDVVVVTYPTYMGECFDIENMIALVHSKGGLVVTDEAHGAHCDIAHGFPRSSMSYQSDVTIQSYHKMLPALTMASVVFTRDEMLHSSIMKYIDYFETSSPSYLVMLSIEQAHAFYVDYHPAGFFEKRKVLIEALRRRNIEVQIQDDPAKLLLLHPDITSLSLADAFIAQNIFPEMWSDEGVLFCLPLFHDGDRYPFHSLLERIGVMDFNGSIPSLGGFSVDLLESRICIQSIIPYPPGVPLVHEGEVITSEHLKSITHYLRNRVRIEGIKSNIQHYKNEDDQ</sequence>
<evidence type="ECO:0000256" key="1">
    <source>
        <dbReference type="ARBA" id="ARBA00001933"/>
    </source>
</evidence>
<evidence type="ECO:0000313" key="9">
    <source>
        <dbReference type="Proteomes" id="UP000315103"/>
    </source>
</evidence>
<dbReference type="Pfam" id="PF01276">
    <property type="entry name" value="OKR_DC_1"/>
    <property type="match status" value="2"/>
</dbReference>
<feature type="domain" description="Orn/Lys/Arg decarboxylases family 1 pyridoxal-P attachment site" evidence="6">
    <location>
        <begin position="4"/>
        <end position="116"/>
    </location>
</feature>
<evidence type="ECO:0000256" key="4">
    <source>
        <dbReference type="ARBA" id="ARBA00022898"/>
    </source>
</evidence>
<dbReference type="InterPro" id="IPR036633">
    <property type="entry name" value="Prn/Lys/Arg_de-COase_C_sf"/>
</dbReference>
<keyword evidence="9" id="KW-1185">Reference proteome</keyword>
<evidence type="ECO:0000256" key="5">
    <source>
        <dbReference type="ARBA" id="ARBA00023239"/>
    </source>
</evidence>
<dbReference type="Gene3D" id="3.90.105.10">
    <property type="entry name" value="Molybdopterin biosynthesis moea protein, domain 2"/>
    <property type="match status" value="1"/>
</dbReference>
<keyword evidence="3" id="KW-0210">Decarboxylase</keyword>